<evidence type="ECO:0000313" key="2">
    <source>
        <dbReference type="EMBL" id="RZU41224.1"/>
    </source>
</evidence>
<dbReference type="OrthoDB" id="8774626at2"/>
<dbReference type="EMBL" id="SHKW01000001">
    <property type="protein sequence ID" value="RZU41224.1"/>
    <property type="molecule type" value="Genomic_DNA"/>
</dbReference>
<name>A0A4Q7YV59_9BACT</name>
<proteinExistence type="predicted"/>
<keyword evidence="3" id="KW-1185">Reference proteome</keyword>
<evidence type="ECO:0008006" key="4">
    <source>
        <dbReference type="Google" id="ProtNLM"/>
    </source>
</evidence>
<dbReference type="RefSeq" id="WP_130419167.1">
    <property type="nucleotide sequence ID" value="NZ_SHKW01000001.1"/>
</dbReference>
<sequence length="179" mass="20365">MISFMMRRHMRSIAWAALTFVAAGIMQGEQGNSPPDLYISKGACPFECCTYREWIANRDLTVMDKPNGKPIAQLRNHEHVSAITGEIETHPLRFQIRQKGPDKDAVSIPVGSPVYLLHPVGEGFWLVWFRGKVIQMDPQYVGPGPRYQWWARIKIHSGQVGWVRMNVNDLPFDQVDSCA</sequence>
<reference evidence="2 3" key="1">
    <citation type="submission" date="2019-02" db="EMBL/GenBank/DDBJ databases">
        <title>Genomic Encyclopedia of Archaeal and Bacterial Type Strains, Phase II (KMG-II): from individual species to whole genera.</title>
        <authorList>
            <person name="Goeker M."/>
        </authorList>
    </citation>
    <scope>NUCLEOTIDE SEQUENCE [LARGE SCALE GENOMIC DNA]</scope>
    <source>
        <strain evidence="2 3">DSM 18101</strain>
    </source>
</reference>
<organism evidence="2 3">
    <name type="scientific">Edaphobacter modestus</name>
    <dbReference type="NCBI Taxonomy" id="388466"/>
    <lineage>
        <taxon>Bacteria</taxon>
        <taxon>Pseudomonadati</taxon>
        <taxon>Acidobacteriota</taxon>
        <taxon>Terriglobia</taxon>
        <taxon>Terriglobales</taxon>
        <taxon>Acidobacteriaceae</taxon>
        <taxon>Edaphobacter</taxon>
    </lineage>
</organism>
<dbReference type="Proteomes" id="UP000292958">
    <property type="component" value="Unassembled WGS sequence"/>
</dbReference>
<feature type="chain" id="PRO_5020614889" description="Lipoprotein" evidence="1">
    <location>
        <begin position="17"/>
        <end position="179"/>
    </location>
</feature>
<dbReference type="AlphaFoldDB" id="A0A4Q7YV59"/>
<keyword evidence="1" id="KW-0732">Signal</keyword>
<gene>
    <name evidence="2" type="ORF">BDD14_2729</name>
</gene>
<comment type="caution">
    <text evidence="2">The sequence shown here is derived from an EMBL/GenBank/DDBJ whole genome shotgun (WGS) entry which is preliminary data.</text>
</comment>
<protein>
    <recommendedName>
        <fullName evidence="4">Lipoprotein</fullName>
    </recommendedName>
</protein>
<accession>A0A4Q7YV59</accession>
<evidence type="ECO:0000256" key="1">
    <source>
        <dbReference type="SAM" id="SignalP"/>
    </source>
</evidence>
<evidence type="ECO:0000313" key="3">
    <source>
        <dbReference type="Proteomes" id="UP000292958"/>
    </source>
</evidence>
<feature type="signal peptide" evidence="1">
    <location>
        <begin position="1"/>
        <end position="16"/>
    </location>
</feature>